<evidence type="ECO:0000259" key="1">
    <source>
        <dbReference type="SMART" id="SM00635"/>
    </source>
</evidence>
<comment type="caution">
    <text evidence="2">The sequence shown here is derived from an EMBL/GenBank/DDBJ whole genome shotgun (WGS) entry which is preliminary data.</text>
</comment>
<dbReference type="SMART" id="SM00635">
    <property type="entry name" value="BID_2"/>
    <property type="match status" value="2"/>
</dbReference>
<proteinExistence type="predicted"/>
<dbReference type="Gene3D" id="3.20.20.80">
    <property type="entry name" value="Glycosidases"/>
    <property type="match status" value="1"/>
</dbReference>
<gene>
    <name evidence="2" type="ORF">KTT_10220</name>
</gene>
<dbReference type="InterPro" id="IPR008964">
    <property type="entry name" value="Invasin/intimin_cell_adhesion"/>
</dbReference>
<protein>
    <recommendedName>
        <fullName evidence="1">BIG2 domain-containing protein</fullName>
    </recommendedName>
</protein>
<dbReference type="SUPFAM" id="SSF49373">
    <property type="entry name" value="Invasin/intimin cell-adhesion fragments"/>
    <property type="match status" value="2"/>
</dbReference>
<dbReference type="AlphaFoldDB" id="A0A401ZWA3"/>
<reference evidence="3" key="1">
    <citation type="submission" date="2018-12" db="EMBL/GenBank/DDBJ databases">
        <title>Tengunoibacter tsumagoiensis gen. nov., sp. nov., Dictyobacter kobayashii sp. nov., D. alpinus sp. nov., and D. joshuensis sp. nov. and description of Dictyobacteraceae fam. nov. within the order Ktedonobacterales isolated from Tengu-no-mugimeshi.</title>
        <authorList>
            <person name="Wang C.M."/>
            <person name="Zheng Y."/>
            <person name="Sakai Y."/>
            <person name="Toyoda A."/>
            <person name="Minakuchi Y."/>
            <person name="Abe K."/>
            <person name="Yokota A."/>
            <person name="Yabe S."/>
        </authorList>
    </citation>
    <scope>NUCLEOTIDE SEQUENCE [LARGE SCALE GENOMIC DNA]</scope>
    <source>
        <strain evidence="3">Uno3</strain>
    </source>
</reference>
<evidence type="ECO:0000313" key="2">
    <source>
        <dbReference type="EMBL" id="GCE11163.1"/>
    </source>
</evidence>
<dbReference type="InterPro" id="IPR024745">
    <property type="entry name" value="GH44_cat"/>
</dbReference>
<accession>A0A401ZWA3</accession>
<dbReference type="Gene3D" id="2.60.40.1080">
    <property type="match status" value="2"/>
</dbReference>
<dbReference type="Gene3D" id="2.60.40.1180">
    <property type="entry name" value="Golgi alpha-mannosidase II"/>
    <property type="match status" value="1"/>
</dbReference>
<dbReference type="Proteomes" id="UP000287352">
    <property type="component" value="Unassembled WGS sequence"/>
</dbReference>
<dbReference type="Gene3D" id="2.60.120.200">
    <property type="match status" value="2"/>
</dbReference>
<evidence type="ECO:0000313" key="3">
    <source>
        <dbReference type="Proteomes" id="UP000287352"/>
    </source>
</evidence>
<dbReference type="RefSeq" id="WP_126578840.1">
    <property type="nucleotide sequence ID" value="NZ_BIFR01000001.1"/>
</dbReference>
<keyword evidence="3" id="KW-1185">Reference proteome</keyword>
<dbReference type="Pfam" id="PF12891">
    <property type="entry name" value="Glyco_hydro_44"/>
    <property type="match status" value="1"/>
</dbReference>
<dbReference type="InterPro" id="IPR013780">
    <property type="entry name" value="Glyco_hydro_b"/>
</dbReference>
<dbReference type="InterPro" id="IPR003343">
    <property type="entry name" value="Big_2"/>
</dbReference>
<feature type="domain" description="BIG2" evidence="1">
    <location>
        <begin position="297"/>
        <end position="378"/>
    </location>
</feature>
<name>A0A401ZWA3_9CHLR</name>
<feature type="domain" description="BIG2" evidence="1">
    <location>
        <begin position="381"/>
        <end position="462"/>
    </location>
</feature>
<dbReference type="Pfam" id="PF02368">
    <property type="entry name" value="Big_2"/>
    <property type="match status" value="2"/>
</dbReference>
<dbReference type="OrthoDB" id="162098at2"/>
<sequence length="858" mass="89578">MVILFTDYAYAYFHLGDKAGDNAQSHGMDWIPYYLQQMQAYQQSHGTRLLDYLDVHAYGAQSNSNDDPSSNASRLDSTRALWDPTYNGSTAIGQYFNPPQQIGLIPALKAWTNKYYPGTKTSISEYSYGDETNNGALTQADVLGIYGREGLDMAEYWGNINPTDPIASAFRAYLNFDGHGAQYGDTSVHGTSADQGKLSIYSAQRSRDNALTLQVINKTGGDLTSTLALSHFAADSTAHVYSYSSSNLAGIVQQPDLAMIASGFTATYPANSITTIVIPQQGSPYVGGAAANAAPSTLNTLQADASSYALFAGQTYQTVATTIDSNGVGTIVTNSVAYTSDNTAVATVNSSGLVTATGAGTVHITGSYQGKSFTVTVTGVALQSIKLDAAYTLPQGAQHQTIVTAVNSDGSTVPVPITSATYTSSNSSIATISSTGVVTALAAGTVKITAVYQGHSNSTTVTVPKSQPLPSSWLHLDIGAVAASGTVSYNSGTFNVSGSGADVWQAQDQEQFVYQPLSSNGTIIARMTSTSPVNTYAKGGLMLRDGLTAGSNLVYLAMFPTGGVQLGAGSGANASIQGYWSQDAGTATFPYWLRLDRNNDVVTASVSTDGTTWTQSPQQIAFPTGQAYVGLFSTDHGAPLLNTSIFDHVTVKKGSSAVPLPTGALPSGWKAVDLGPVGGPGHVGYQNKTFTLLATGQNIIGGSDSGYFVYHTLSGDGSITARVATQANASNPYAEAGVMLRDGLQYGANVAFLGISPGAYTRMNVGSATATNGIANVWQCGCAYTAPYWLRIVRAGTTLTAFTSPDGLTWTQQTQQTFVAGPILIGLAEDAASNVVFNPATFDNVTLTATIFGARPQH</sequence>
<dbReference type="EMBL" id="BIFR01000001">
    <property type="protein sequence ID" value="GCE11163.1"/>
    <property type="molecule type" value="Genomic_DNA"/>
</dbReference>
<organism evidence="2 3">
    <name type="scientific">Tengunoibacter tsumagoiensis</name>
    <dbReference type="NCBI Taxonomy" id="2014871"/>
    <lineage>
        <taxon>Bacteria</taxon>
        <taxon>Bacillati</taxon>
        <taxon>Chloroflexota</taxon>
        <taxon>Ktedonobacteria</taxon>
        <taxon>Ktedonobacterales</taxon>
        <taxon>Dictyobacteraceae</taxon>
        <taxon>Tengunoibacter</taxon>
    </lineage>
</organism>